<evidence type="ECO:0000313" key="1">
    <source>
        <dbReference type="EMBL" id="MFC5884676.1"/>
    </source>
</evidence>
<reference evidence="2" key="1">
    <citation type="journal article" date="2019" name="Int. J. Syst. Evol. Microbiol.">
        <title>The Global Catalogue of Microorganisms (GCM) 10K type strain sequencing project: providing services to taxonomists for standard genome sequencing and annotation.</title>
        <authorList>
            <consortium name="The Broad Institute Genomics Platform"/>
            <consortium name="The Broad Institute Genome Sequencing Center for Infectious Disease"/>
            <person name="Wu L."/>
            <person name="Ma J."/>
        </authorList>
    </citation>
    <scope>NUCLEOTIDE SEQUENCE [LARGE SCALE GENOMIC DNA]</scope>
    <source>
        <strain evidence="2">CGMCC 4.1469</strain>
    </source>
</reference>
<dbReference type="Proteomes" id="UP001596067">
    <property type="component" value="Unassembled WGS sequence"/>
</dbReference>
<gene>
    <name evidence="1" type="ORF">ACFP0N_06705</name>
</gene>
<comment type="caution">
    <text evidence="1">The sequence shown here is derived from an EMBL/GenBank/DDBJ whole genome shotgun (WGS) entry which is preliminary data.</text>
</comment>
<protein>
    <recommendedName>
        <fullName evidence="3">TetR family transcriptional regulator</fullName>
    </recommendedName>
</protein>
<evidence type="ECO:0000313" key="2">
    <source>
        <dbReference type="Proteomes" id="UP001596067"/>
    </source>
</evidence>
<dbReference type="EMBL" id="JBHSOD010000005">
    <property type="protein sequence ID" value="MFC5884676.1"/>
    <property type="molecule type" value="Genomic_DNA"/>
</dbReference>
<proteinExistence type="predicted"/>
<name>A0ABW1EUE9_9ACTN</name>
<accession>A0ABW1EUE9</accession>
<dbReference type="RefSeq" id="WP_345329734.1">
    <property type="nucleotide sequence ID" value="NZ_BAAAVH010000087.1"/>
</dbReference>
<organism evidence="1 2">
    <name type="scientific">Kitasatospora aburaviensis</name>
    <dbReference type="NCBI Taxonomy" id="67265"/>
    <lineage>
        <taxon>Bacteria</taxon>
        <taxon>Bacillati</taxon>
        <taxon>Actinomycetota</taxon>
        <taxon>Actinomycetes</taxon>
        <taxon>Kitasatosporales</taxon>
        <taxon>Streptomycetaceae</taxon>
        <taxon>Kitasatospora</taxon>
    </lineage>
</organism>
<evidence type="ECO:0008006" key="3">
    <source>
        <dbReference type="Google" id="ProtNLM"/>
    </source>
</evidence>
<sequence>MQDVLLSRRVTGGLGVVVTVELADELPAEAVDEAKARAATLLLAFRHGNQLAFDDALDRILDEHAHREVTTLLAWIAAEAVRKAYAPAVGDRVLRAMARRAPADTAAVDVDEETADAARLIEAVAAGRVAEVRGLVAATADTTFLLGGLLQGVAMMLPFLPDGEVAEITAELRRRHSGAPEIPEARAGG</sequence>
<keyword evidence="2" id="KW-1185">Reference proteome</keyword>